<reference evidence="2" key="1">
    <citation type="journal article" date="2020" name="Stud. Mycol.">
        <title>101 Dothideomycetes genomes: a test case for predicting lifestyles and emergence of pathogens.</title>
        <authorList>
            <person name="Haridas S."/>
            <person name="Albert R."/>
            <person name="Binder M."/>
            <person name="Bloem J."/>
            <person name="Labutti K."/>
            <person name="Salamov A."/>
            <person name="Andreopoulos B."/>
            <person name="Baker S."/>
            <person name="Barry K."/>
            <person name="Bills G."/>
            <person name="Bluhm B."/>
            <person name="Cannon C."/>
            <person name="Castanera R."/>
            <person name="Culley D."/>
            <person name="Daum C."/>
            <person name="Ezra D."/>
            <person name="Gonzalez J."/>
            <person name="Henrissat B."/>
            <person name="Kuo A."/>
            <person name="Liang C."/>
            <person name="Lipzen A."/>
            <person name="Lutzoni F."/>
            <person name="Magnuson J."/>
            <person name="Mondo S."/>
            <person name="Nolan M."/>
            <person name="Ohm R."/>
            <person name="Pangilinan J."/>
            <person name="Park H.-J."/>
            <person name="Ramirez L."/>
            <person name="Alfaro M."/>
            <person name="Sun H."/>
            <person name="Tritt A."/>
            <person name="Yoshinaga Y."/>
            <person name="Zwiers L.-H."/>
            <person name="Turgeon B."/>
            <person name="Goodwin S."/>
            <person name="Spatafora J."/>
            <person name="Crous P."/>
            <person name="Grigoriev I."/>
        </authorList>
    </citation>
    <scope>NUCLEOTIDE SEQUENCE</scope>
    <source>
        <strain evidence="2">CBS 122681</strain>
    </source>
</reference>
<proteinExistence type="predicted"/>
<protein>
    <submittedName>
        <fullName evidence="2">Uncharacterized protein</fullName>
    </submittedName>
</protein>
<organism evidence="2 3">
    <name type="scientific">Lophiostoma macrostomum CBS 122681</name>
    <dbReference type="NCBI Taxonomy" id="1314788"/>
    <lineage>
        <taxon>Eukaryota</taxon>
        <taxon>Fungi</taxon>
        <taxon>Dikarya</taxon>
        <taxon>Ascomycota</taxon>
        <taxon>Pezizomycotina</taxon>
        <taxon>Dothideomycetes</taxon>
        <taxon>Pleosporomycetidae</taxon>
        <taxon>Pleosporales</taxon>
        <taxon>Lophiostomataceae</taxon>
        <taxon>Lophiostoma</taxon>
    </lineage>
</organism>
<feature type="region of interest" description="Disordered" evidence="1">
    <location>
        <begin position="1"/>
        <end position="26"/>
    </location>
</feature>
<dbReference type="EMBL" id="MU004721">
    <property type="protein sequence ID" value="KAF2647044.1"/>
    <property type="molecule type" value="Genomic_DNA"/>
</dbReference>
<sequence length="160" mass="17794">MVADAASQMAERHHPDSVPSSSGAASSIAPVPASGYRNLDPASTTAHFFSWWHDQHAAQPGGTRMLQPIIGVGKKIVQDMWAIDDLDDQAWMTIEYWNSKYKAPPGLYWQMKQGISEWKKVFDPEILQYQLEQDFTVWGLGVVNSPRASSVDSVQGQNAF</sequence>
<evidence type="ECO:0000313" key="3">
    <source>
        <dbReference type="Proteomes" id="UP000799324"/>
    </source>
</evidence>
<dbReference type="AlphaFoldDB" id="A0A6A6SLJ7"/>
<evidence type="ECO:0000256" key="1">
    <source>
        <dbReference type="SAM" id="MobiDB-lite"/>
    </source>
</evidence>
<gene>
    <name evidence="2" type="ORF">K491DRAFT_743618</name>
</gene>
<evidence type="ECO:0000313" key="2">
    <source>
        <dbReference type="EMBL" id="KAF2647044.1"/>
    </source>
</evidence>
<dbReference type="Proteomes" id="UP000799324">
    <property type="component" value="Unassembled WGS sequence"/>
</dbReference>
<name>A0A6A6SLJ7_9PLEO</name>
<keyword evidence="3" id="KW-1185">Reference proteome</keyword>
<feature type="compositionally biased region" description="Low complexity" evidence="1">
    <location>
        <begin position="17"/>
        <end position="26"/>
    </location>
</feature>
<accession>A0A6A6SLJ7</accession>